<protein>
    <submittedName>
        <fullName evidence="1">Poly(A) RNA polymerase, mitochondrial</fullName>
    </submittedName>
</protein>
<dbReference type="PANTHER" id="PTHR12271">
    <property type="entry name" value="POLY A POLYMERASE CID PAP -RELATED"/>
    <property type="match status" value="1"/>
</dbReference>
<dbReference type="GO" id="GO:0031123">
    <property type="term" value="P:RNA 3'-end processing"/>
    <property type="evidence" value="ECO:0007669"/>
    <property type="project" value="TreeGrafter"/>
</dbReference>
<accession>A0A226ETR2</accession>
<sequence length="612" mass="69740">MSSSSSSEQSNYCRLCKTTAPTRLAWLTHLVSSVHQMMMRIAENQRRGFRLTDRWDKSRALRILDCFQVPARSILEYLDSWGPVENFSYLSKTDGGMHNCHILMRSKYNSHSSSTHSSSLDAELENTTELIVSPIPGHFPCSTCKTISYTLSDWAFHLISTPHRKFKTSEVSMGLKSWDYQKGVLLQGVNGLSRIRIIAWALSWGQVTDFIDPAKEDKSPIAYLLFEKKENVDALINFKDYQIISHRRIDVLPSPEFSGYAKLEKQMLKAEKLASEMISIAPSSTSTHSSTNQDDEDSKEAECRALINLLGKNVIENQLALFMRHNTWSDSVYEKADSFIRSVLIPNVIKRLELPVNTTCQILPYGAYGCRTGIVNNKAPPKLHLHLNMISTLNSSFDMDLFPTQVELVHKVRIGLESSLNLLPGSIRALSDASNRPTLVFSTDMEEQKFEFHLRIDSNNILASQESSLIAHYCNFDPRVRPLLLIILQWNELLSQVQSTDDEIFPSHLMSVLVLFFLIHKKIVPSVHELCAQNDGNESNAEPIWFKGYDISFSKSRGNIKHHPELSDQSILSLSILALLKEFFHFYGWVDMQENVFCVRLGRLISKDLFFY</sequence>
<reference evidence="1 2" key="1">
    <citation type="submission" date="2015-12" db="EMBL/GenBank/DDBJ databases">
        <title>The genome of Folsomia candida.</title>
        <authorList>
            <person name="Faddeeva A."/>
            <person name="Derks M.F."/>
            <person name="Anvar Y."/>
            <person name="Smit S."/>
            <person name="Van Straalen N."/>
            <person name="Roelofs D."/>
        </authorList>
    </citation>
    <scope>NUCLEOTIDE SEQUENCE [LARGE SCALE GENOMIC DNA]</scope>
    <source>
        <strain evidence="1 2">VU population</strain>
        <tissue evidence="1">Whole body</tissue>
    </source>
</reference>
<dbReference type="Proteomes" id="UP000198287">
    <property type="component" value="Unassembled WGS sequence"/>
</dbReference>
<keyword evidence="2" id="KW-1185">Reference proteome</keyword>
<dbReference type="OrthoDB" id="407432at2759"/>
<dbReference type="SUPFAM" id="SSF81631">
    <property type="entry name" value="PAP/OAS1 substrate-binding domain"/>
    <property type="match status" value="1"/>
</dbReference>
<name>A0A226ETR2_FOLCA</name>
<organism evidence="1 2">
    <name type="scientific">Folsomia candida</name>
    <name type="common">Springtail</name>
    <dbReference type="NCBI Taxonomy" id="158441"/>
    <lineage>
        <taxon>Eukaryota</taxon>
        <taxon>Metazoa</taxon>
        <taxon>Ecdysozoa</taxon>
        <taxon>Arthropoda</taxon>
        <taxon>Hexapoda</taxon>
        <taxon>Collembola</taxon>
        <taxon>Entomobryomorpha</taxon>
        <taxon>Isotomoidea</taxon>
        <taxon>Isotomidae</taxon>
        <taxon>Proisotominae</taxon>
        <taxon>Folsomia</taxon>
    </lineage>
</organism>
<dbReference type="AlphaFoldDB" id="A0A226ETR2"/>
<dbReference type="Gene3D" id="1.10.1410.10">
    <property type="match status" value="1"/>
</dbReference>
<dbReference type="PANTHER" id="PTHR12271:SF40">
    <property type="entry name" value="POLY(A) RNA POLYMERASE GLD2"/>
    <property type="match status" value="1"/>
</dbReference>
<gene>
    <name evidence="1" type="ORF">Fcan01_04940</name>
</gene>
<evidence type="ECO:0000313" key="2">
    <source>
        <dbReference type="Proteomes" id="UP000198287"/>
    </source>
</evidence>
<proteinExistence type="predicted"/>
<comment type="caution">
    <text evidence="1">The sequence shown here is derived from an EMBL/GenBank/DDBJ whole genome shotgun (WGS) entry which is preliminary data.</text>
</comment>
<dbReference type="EMBL" id="LNIX01000002">
    <property type="protein sequence ID" value="OXA60992.1"/>
    <property type="molecule type" value="Genomic_DNA"/>
</dbReference>
<evidence type="ECO:0000313" key="1">
    <source>
        <dbReference type="EMBL" id="OXA60992.1"/>
    </source>
</evidence>
<dbReference type="GO" id="GO:0016779">
    <property type="term" value="F:nucleotidyltransferase activity"/>
    <property type="evidence" value="ECO:0007669"/>
    <property type="project" value="TreeGrafter"/>
</dbReference>